<name>A0A3M6CZH9_9PSED</name>
<dbReference type="EMBL" id="RBUT01000075">
    <property type="protein sequence ID" value="RMV48616.1"/>
    <property type="molecule type" value="Genomic_DNA"/>
</dbReference>
<evidence type="ECO:0000256" key="5">
    <source>
        <dbReference type="ARBA" id="ARBA00023136"/>
    </source>
</evidence>
<dbReference type="InterPro" id="IPR016476">
    <property type="entry name" value="SH3_dom_pro"/>
</dbReference>
<comment type="caution">
    <text evidence="9">The sequence shown here is derived from an EMBL/GenBank/DDBJ whole genome shotgun (WGS) entry which is preliminary data.</text>
</comment>
<keyword evidence="2 7" id="KW-0812">Transmembrane</keyword>
<keyword evidence="6" id="KW-0175">Coiled coil</keyword>
<evidence type="ECO:0000256" key="3">
    <source>
        <dbReference type="ARBA" id="ARBA00022729"/>
    </source>
</evidence>
<evidence type="ECO:0000259" key="8">
    <source>
        <dbReference type="PROSITE" id="PS51781"/>
    </source>
</evidence>
<accession>A0A3M6CZH9</accession>
<comment type="subcellular location">
    <subcellularLocation>
        <location evidence="1">Membrane</location>
        <topology evidence="1">Single-pass membrane protein</topology>
    </subcellularLocation>
</comment>
<evidence type="ECO:0000256" key="1">
    <source>
        <dbReference type="ARBA" id="ARBA00004167"/>
    </source>
</evidence>
<keyword evidence="3" id="KW-0732">Signal</keyword>
<evidence type="ECO:0000313" key="10">
    <source>
        <dbReference type="Proteomes" id="UP000279173"/>
    </source>
</evidence>
<reference evidence="9 10" key="1">
    <citation type="submission" date="2018-08" db="EMBL/GenBank/DDBJ databases">
        <title>Recombination of ecologically and evolutionarily significant loci maintains genetic cohesion in the Pseudomonas syringae species complex.</title>
        <authorList>
            <person name="Dillon M."/>
            <person name="Thakur S."/>
            <person name="Almeida R.N.D."/>
            <person name="Weir B.S."/>
            <person name="Guttman D.S."/>
        </authorList>
    </citation>
    <scope>NUCLEOTIDE SEQUENCE [LARGE SCALE GENOMIC DNA]</scope>
    <source>
        <strain evidence="9 10">ICMP 3263</strain>
    </source>
</reference>
<feature type="transmembrane region" description="Helical" evidence="7">
    <location>
        <begin position="241"/>
        <end position="262"/>
    </location>
</feature>
<dbReference type="Gene3D" id="2.30.30.40">
    <property type="entry name" value="SH3 Domains"/>
    <property type="match status" value="1"/>
</dbReference>
<dbReference type="Proteomes" id="UP000279173">
    <property type="component" value="Unassembled WGS sequence"/>
</dbReference>
<dbReference type="SMART" id="SM00287">
    <property type="entry name" value="SH3b"/>
    <property type="match status" value="1"/>
</dbReference>
<keyword evidence="5 7" id="KW-0472">Membrane</keyword>
<feature type="coiled-coil region" evidence="6">
    <location>
        <begin position="188"/>
        <end position="236"/>
    </location>
</feature>
<dbReference type="InterPro" id="IPR003646">
    <property type="entry name" value="SH3-like_bac-type"/>
</dbReference>
<dbReference type="AlphaFoldDB" id="A0A3M6CZH9"/>
<dbReference type="Pfam" id="PF08239">
    <property type="entry name" value="SH3_3"/>
    <property type="match status" value="1"/>
</dbReference>
<dbReference type="GO" id="GO:0016020">
    <property type="term" value="C:membrane"/>
    <property type="evidence" value="ECO:0007669"/>
    <property type="project" value="UniProtKB-SubCell"/>
</dbReference>
<evidence type="ECO:0000256" key="4">
    <source>
        <dbReference type="ARBA" id="ARBA00022989"/>
    </source>
</evidence>
<dbReference type="PROSITE" id="PS51781">
    <property type="entry name" value="SH3B"/>
    <property type="match status" value="1"/>
</dbReference>
<evidence type="ECO:0000256" key="7">
    <source>
        <dbReference type="SAM" id="Phobius"/>
    </source>
</evidence>
<evidence type="ECO:0000256" key="2">
    <source>
        <dbReference type="ARBA" id="ARBA00022692"/>
    </source>
</evidence>
<protein>
    <submittedName>
        <fullName evidence="9">SH3 domain protein</fullName>
    </submittedName>
</protein>
<evidence type="ECO:0000313" key="9">
    <source>
        <dbReference type="EMBL" id="RMV48616.1"/>
    </source>
</evidence>
<proteinExistence type="predicted"/>
<dbReference type="NCBIfam" id="TIGR04211">
    <property type="entry name" value="SH3_and_anchor"/>
    <property type="match status" value="1"/>
</dbReference>
<organism evidence="9 10">
    <name type="scientific">Pseudomonas syringae pv. helianthi</name>
    <dbReference type="NCBI Taxonomy" id="251654"/>
    <lineage>
        <taxon>Bacteria</taxon>
        <taxon>Pseudomonadati</taxon>
        <taxon>Pseudomonadota</taxon>
        <taxon>Gammaproteobacteria</taxon>
        <taxon>Pseudomonadales</taxon>
        <taxon>Pseudomonadaceae</taxon>
        <taxon>Pseudomonas</taxon>
    </lineage>
</organism>
<feature type="domain" description="SH3b" evidence="8">
    <location>
        <begin position="93"/>
        <end position="157"/>
    </location>
</feature>
<keyword evidence="4 7" id="KW-1133">Transmembrane helix</keyword>
<sequence length="273" mass="29756">MIRCFFSAPDRQTFRPGRSCKTFDRLPLPSLAGPLNEALFSFQIKIIIAMSRHFSALLSRAPGLFAVSRRLLGAGLFGAVLTVVIPDSAQAAGNDRWVSDSLTTYVRSGPTDEHRIVGTLKSGQKVELLTSSGKFSQVRGEGGATVWIPSSDLQEVPGQAERVPQLTQQVADLTEQLAGIDNTWKTRVQGMQETLDARKKLVDELEARTKTLNDQLADSQAELRATQARLGDENKQVMMRYMVYGGSIAGAGLLVGLILPALTKGRKKNDGWV</sequence>
<evidence type="ECO:0000256" key="6">
    <source>
        <dbReference type="SAM" id="Coils"/>
    </source>
</evidence>
<gene>
    <name evidence="9" type="ORF">ALP10_05532</name>
</gene>